<dbReference type="AlphaFoldDB" id="A0A6A6I347"/>
<evidence type="ECO:0000256" key="1">
    <source>
        <dbReference type="SAM" id="MobiDB-lite"/>
    </source>
</evidence>
<sequence>MADVDTFDDDIFDDLYDEEPASKPAPAAPAVKEPEVKAEPVAEPRPDAIANTADTAPLVKREDDGDANMNGSAWNGAGHQSHGNTPGGDDNYGPINVKEDG</sequence>
<evidence type="ECO:0000313" key="3">
    <source>
        <dbReference type="Proteomes" id="UP000800094"/>
    </source>
</evidence>
<evidence type="ECO:0000313" key="2">
    <source>
        <dbReference type="EMBL" id="KAF2244914.1"/>
    </source>
</evidence>
<dbReference type="OrthoDB" id="3872446at2759"/>
<keyword evidence="3" id="KW-1185">Reference proteome</keyword>
<accession>A0A6A6I347</accession>
<dbReference type="EMBL" id="ML987202">
    <property type="protein sequence ID" value="KAF2244914.1"/>
    <property type="molecule type" value="Genomic_DNA"/>
</dbReference>
<protein>
    <submittedName>
        <fullName evidence="2">Uncharacterized protein</fullName>
    </submittedName>
</protein>
<name>A0A6A6I347_9PLEO</name>
<dbReference type="Proteomes" id="UP000800094">
    <property type="component" value="Unassembled WGS sequence"/>
</dbReference>
<feature type="region of interest" description="Disordered" evidence="1">
    <location>
        <begin position="1"/>
        <end position="101"/>
    </location>
</feature>
<dbReference type="RefSeq" id="XP_033679918.1">
    <property type="nucleotide sequence ID" value="XM_033827115.1"/>
</dbReference>
<dbReference type="GeneID" id="54580445"/>
<gene>
    <name evidence="2" type="ORF">BU26DRAFT_508872</name>
</gene>
<feature type="compositionally biased region" description="Low complexity" evidence="1">
    <location>
        <begin position="22"/>
        <end position="31"/>
    </location>
</feature>
<reference evidence="2" key="1">
    <citation type="journal article" date="2020" name="Stud. Mycol.">
        <title>101 Dothideomycetes genomes: a test case for predicting lifestyles and emergence of pathogens.</title>
        <authorList>
            <person name="Haridas S."/>
            <person name="Albert R."/>
            <person name="Binder M."/>
            <person name="Bloem J."/>
            <person name="Labutti K."/>
            <person name="Salamov A."/>
            <person name="Andreopoulos B."/>
            <person name="Baker S."/>
            <person name="Barry K."/>
            <person name="Bills G."/>
            <person name="Bluhm B."/>
            <person name="Cannon C."/>
            <person name="Castanera R."/>
            <person name="Culley D."/>
            <person name="Daum C."/>
            <person name="Ezra D."/>
            <person name="Gonzalez J."/>
            <person name="Henrissat B."/>
            <person name="Kuo A."/>
            <person name="Liang C."/>
            <person name="Lipzen A."/>
            <person name="Lutzoni F."/>
            <person name="Magnuson J."/>
            <person name="Mondo S."/>
            <person name="Nolan M."/>
            <person name="Ohm R."/>
            <person name="Pangilinan J."/>
            <person name="Park H.-J."/>
            <person name="Ramirez L."/>
            <person name="Alfaro M."/>
            <person name="Sun H."/>
            <person name="Tritt A."/>
            <person name="Yoshinaga Y."/>
            <person name="Zwiers L.-H."/>
            <person name="Turgeon B."/>
            <person name="Goodwin S."/>
            <person name="Spatafora J."/>
            <person name="Crous P."/>
            <person name="Grigoriev I."/>
        </authorList>
    </citation>
    <scope>NUCLEOTIDE SEQUENCE</scope>
    <source>
        <strain evidence="2">CBS 122368</strain>
    </source>
</reference>
<organism evidence="2 3">
    <name type="scientific">Trematosphaeria pertusa</name>
    <dbReference type="NCBI Taxonomy" id="390896"/>
    <lineage>
        <taxon>Eukaryota</taxon>
        <taxon>Fungi</taxon>
        <taxon>Dikarya</taxon>
        <taxon>Ascomycota</taxon>
        <taxon>Pezizomycotina</taxon>
        <taxon>Dothideomycetes</taxon>
        <taxon>Pleosporomycetidae</taxon>
        <taxon>Pleosporales</taxon>
        <taxon>Massarineae</taxon>
        <taxon>Trematosphaeriaceae</taxon>
        <taxon>Trematosphaeria</taxon>
    </lineage>
</organism>
<feature type="compositionally biased region" description="Basic and acidic residues" evidence="1">
    <location>
        <begin position="32"/>
        <end position="46"/>
    </location>
</feature>
<proteinExistence type="predicted"/>
<feature type="compositionally biased region" description="Acidic residues" evidence="1">
    <location>
        <begin position="1"/>
        <end position="19"/>
    </location>
</feature>